<proteinExistence type="predicted"/>
<gene>
    <name evidence="2" type="ORF">FHS76_004388</name>
</gene>
<dbReference type="EMBL" id="JACIJG010000032">
    <property type="protein sequence ID" value="MBB5704470.1"/>
    <property type="molecule type" value="Genomic_DNA"/>
</dbReference>
<dbReference type="Proteomes" id="UP000555546">
    <property type="component" value="Unassembled WGS sequence"/>
</dbReference>
<reference evidence="2 3" key="1">
    <citation type="submission" date="2020-08" db="EMBL/GenBank/DDBJ databases">
        <title>Genomic Encyclopedia of Type Strains, Phase IV (KMG-IV): sequencing the most valuable type-strain genomes for metagenomic binning, comparative biology and taxonomic classification.</title>
        <authorList>
            <person name="Goeker M."/>
        </authorList>
    </citation>
    <scope>NUCLEOTIDE SEQUENCE [LARGE SCALE GENOMIC DNA]</scope>
    <source>
        <strain evidence="2 3">DSM 26944</strain>
    </source>
</reference>
<dbReference type="AlphaFoldDB" id="A0A7W9B1F8"/>
<name>A0A7W9B1F8_9HYPH</name>
<keyword evidence="3" id="KW-1185">Reference proteome</keyword>
<organism evidence="2 3">
    <name type="scientific">Brucella daejeonensis</name>
    <dbReference type="NCBI Taxonomy" id="659015"/>
    <lineage>
        <taxon>Bacteria</taxon>
        <taxon>Pseudomonadati</taxon>
        <taxon>Pseudomonadota</taxon>
        <taxon>Alphaproteobacteria</taxon>
        <taxon>Hyphomicrobiales</taxon>
        <taxon>Brucellaceae</taxon>
        <taxon>Brucella/Ochrobactrum group</taxon>
        <taxon>Brucella</taxon>
    </lineage>
</organism>
<evidence type="ECO:0000256" key="1">
    <source>
        <dbReference type="SAM" id="Phobius"/>
    </source>
</evidence>
<keyword evidence="1" id="KW-0812">Transmembrane</keyword>
<feature type="transmembrane region" description="Helical" evidence="1">
    <location>
        <begin position="27"/>
        <end position="46"/>
    </location>
</feature>
<keyword evidence="1" id="KW-1133">Transmembrane helix</keyword>
<sequence>MLRKFVLLAIFIATTFGVSGMINGWPKTAIACGVIVLLLMIIFFVFENLTRRHSHNNED</sequence>
<protein>
    <submittedName>
        <fullName evidence="2">ABC-type Mn2+/Zn2+ transport system permease subunit</fullName>
    </submittedName>
</protein>
<comment type="caution">
    <text evidence="2">The sequence shown here is derived from an EMBL/GenBank/DDBJ whole genome shotgun (WGS) entry which is preliminary data.</text>
</comment>
<evidence type="ECO:0000313" key="3">
    <source>
        <dbReference type="Proteomes" id="UP000555546"/>
    </source>
</evidence>
<keyword evidence="1" id="KW-0472">Membrane</keyword>
<accession>A0A7W9B1F8</accession>
<evidence type="ECO:0000313" key="2">
    <source>
        <dbReference type="EMBL" id="MBB5704470.1"/>
    </source>
</evidence>